<feature type="region of interest" description="Disordered" evidence="1">
    <location>
        <begin position="1"/>
        <end position="24"/>
    </location>
</feature>
<reference key="1">
    <citation type="submission" date="2007-01" db="EMBL/GenBank/DDBJ databases">
        <title>The Genome Sequence of Puccinia graminis f. sp. tritici Strain CRL 75-36-700-3.</title>
        <authorList>
            <consortium name="The Broad Institute Genome Sequencing Platform"/>
            <person name="Birren B."/>
            <person name="Lander E."/>
            <person name="Galagan J."/>
            <person name="Nusbaum C."/>
            <person name="Devon K."/>
            <person name="Cuomo C."/>
            <person name="Jaffe D."/>
            <person name="Butler J."/>
            <person name="Alvarez P."/>
            <person name="Gnerre S."/>
            <person name="Grabherr M."/>
            <person name="Mauceli E."/>
            <person name="Brockman W."/>
            <person name="Young S."/>
            <person name="LaButti K."/>
            <person name="Sykes S."/>
            <person name="DeCaprio D."/>
            <person name="Crawford M."/>
            <person name="Koehrsen M."/>
            <person name="Engels R."/>
            <person name="Montgomery P."/>
            <person name="Pearson M."/>
            <person name="Howarth C."/>
            <person name="Larson L."/>
            <person name="White J."/>
            <person name="Zeng Q."/>
            <person name="Kodira C."/>
            <person name="Yandava C."/>
            <person name="Alvarado L."/>
            <person name="O'Leary S."/>
            <person name="Szabo L."/>
            <person name="Dean R."/>
            <person name="Schein J."/>
        </authorList>
    </citation>
    <scope>NUCLEOTIDE SEQUENCE</scope>
    <source>
        <strain>CRL 75-36-700-3</strain>
    </source>
</reference>
<dbReference type="OrthoDB" id="2505029at2759"/>
<feature type="compositionally biased region" description="Acidic residues" evidence="1">
    <location>
        <begin position="283"/>
        <end position="293"/>
    </location>
</feature>
<feature type="region of interest" description="Disordered" evidence="1">
    <location>
        <begin position="217"/>
        <end position="327"/>
    </location>
</feature>
<dbReference type="RefSeq" id="XP_003338398.2">
    <property type="nucleotide sequence ID" value="XM_003338350.2"/>
</dbReference>
<feature type="compositionally biased region" description="Low complexity" evidence="1">
    <location>
        <begin position="220"/>
        <end position="231"/>
    </location>
</feature>
<name>E3LBQ4_PUCGT</name>
<sequence>MSAIRAPNHPSILTGLFEPTNESLPDSQRGNQYGVLTTPSFFQCAGYLNSEPTDFEVNLITNTALNNILEVGALYLISGRFIALNDGSTPTLSYNHDTIVRVARVGSAGPEVTNRTSAVTLGHVVERAEVLSGESEGGPRLEVIVAHNDWDAIARTHRRFLAKYIIPGTKNFIKTHTLYQVGREIQLLGHLVDFELERHMAVFAVHSVSLTSGHQLGRQAACPSPSGSASPRNGRRFVKFGSQPVPPAAQPPCQPHVDGGTSSTSLAQNSKGKQKASSNSDINDSDSDQDETTVPDSSSQTSLPNITKRGRPRKNILQEAAKRMKRT</sequence>
<dbReference type="Proteomes" id="UP000008783">
    <property type="component" value="Unassembled WGS sequence"/>
</dbReference>
<dbReference type="AlphaFoldDB" id="E3LBQ4"/>
<dbReference type="HOGENOM" id="CLU_040957_2_0_1"/>
<dbReference type="GeneID" id="10535592"/>
<feature type="compositionally biased region" description="Polar residues" evidence="1">
    <location>
        <begin position="294"/>
        <end position="305"/>
    </location>
</feature>
<feature type="compositionally biased region" description="Pro residues" evidence="1">
    <location>
        <begin position="244"/>
        <end position="254"/>
    </location>
</feature>
<dbReference type="VEuPathDB" id="FungiDB:PGTG_19579"/>
<proteinExistence type="predicted"/>
<gene>
    <name evidence="2" type="ORF">PGTG_19579</name>
</gene>
<protein>
    <submittedName>
        <fullName evidence="2">Uncharacterized protein</fullName>
    </submittedName>
</protein>
<reference evidence="3" key="2">
    <citation type="journal article" date="2011" name="Proc. Natl. Acad. Sci. U.S.A.">
        <title>Obligate biotrophy features unraveled by the genomic analysis of rust fungi.</title>
        <authorList>
            <person name="Duplessis S."/>
            <person name="Cuomo C.A."/>
            <person name="Lin Y.-C."/>
            <person name="Aerts A."/>
            <person name="Tisserant E."/>
            <person name="Veneault-Fourrey C."/>
            <person name="Joly D.L."/>
            <person name="Hacquard S."/>
            <person name="Amselem J."/>
            <person name="Cantarel B.L."/>
            <person name="Chiu R."/>
            <person name="Coutinho P.M."/>
            <person name="Feau N."/>
            <person name="Field M."/>
            <person name="Frey P."/>
            <person name="Gelhaye E."/>
            <person name="Goldberg J."/>
            <person name="Grabherr M.G."/>
            <person name="Kodira C.D."/>
            <person name="Kohler A."/>
            <person name="Kuees U."/>
            <person name="Lindquist E.A."/>
            <person name="Lucas S.M."/>
            <person name="Mago R."/>
            <person name="Mauceli E."/>
            <person name="Morin E."/>
            <person name="Murat C."/>
            <person name="Pangilinan J.L."/>
            <person name="Park R."/>
            <person name="Pearson M."/>
            <person name="Quesneville H."/>
            <person name="Rouhier N."/>
            <person name="Sakthikumar S."/>
            <person name="Salamov A.A."/>
            <person name="Schmutz J."/>
            <person name="Selles B."/>
            <person name="Shapiro H."/>
            <person name="Tanguay P."/>
            <person name="Tuskan G.A."/>
            <person name="Henrissat B."/>
            <person name="Van de Peer Y."/>
            <person name="Rouze P."/>
            <person name="Ellis J.G."/>
            <person name="Dodds P.N."/>
            <person name="Schein J.E."/>
            <person name="Zhong S."/>
            <person name="Hamelin R.C."/>
            <person name="Grigoriev I.V."/>
            <person name="Szabo L.J."/>
            <person name="Martin F."/>
        </authorList>
    </citation>
    <scope>NUCLEOTIDE SEQUENCE [LARGE SCALE GENOMIC DNA]</scope>
    <source>
        <strain evidence="3">CRL 75-36-700-3 / race SCCL</strain>
    </source>
</reference>
<evidence type="ECO:0000313" key="2">
    <source>
        <dbReference type="EMBL" id="EFP93979.2"/>
    </source>
</evidence>
<evidence type="ECO:0000256" key="1">
    <source>
        <dbReference type="SAM" id="MobiDB-lite"/>
    </source>
</evidence>
<feature type="compositionally biased region" description="Polar residues" evidence="1">
    <location>
        <begin position="260"/>
        <end position="271"/>
    </location>
</feature>
<organism evidence="2 3">
    <name type="scientific">Puccinia graminis f. sp. tritici (strain CRL 75-36-700-3 / race SCCL)</name>
    <name type="common">Black stem rust fungus</name>
    <dbReference type="NCBI Taxonomy" id="418459"/>
    <lineage>
        <taxon>Eukaryota</taxon>
        <taxon>Fungi</taxon>
        <taxon>Dikarya</taxon>
        <taxon>Basidiomycota</taxon>
        <taxon>Pucciniomycotina</taxon>
        <taxon>Pucciniomycetes</taxon>
        <taxon>Pucciniales</taxon>
        <taxon>Pucciniaceae</taxon>
        <taxon>Puccinia</taxon>
    </lineage>
</organism>
<dbReference type="InParanoid" id="E3LBQ4"/>
<evidence type="ECO:0000313" key="3">
    <source>
        <dbReference type="Proteomes" id="UP000008783"/>
    </source>
</evidence>
<dbReference type="EMBL" id="DS178423">
    <property type="protein sequence ID" value="EFP93979.2"/>
    <property type="molecule type" value="Genomic_DNA"/>
</dbReference>
<accession>E3LBQ4</accession>
<keyword evidence="3" id="KW-1185">Reference proteome</keyword>
<dbReference type="KEGG" id="pgr:PGTG_19579"/>